<protein>
    <submittedName>
        <fullName evidence="2">Uncharacterized protein</fullName>
    </submittedName>
</protein>
<proteinExistence type="predicted"/>
<accession>A0AAE0M6I9</accession>
<dbReference type="Gene3D" id="2.60.120.260">
    <property type="entry name" value="Galactose-binding domain-like"/>
    <property type="match status" value="1"/>
</dbReference>
<keyword evidence="3" id="KW-1185">Reference proteome</keyword>
<name>A0AAE0M6I9_9PEZI</name>
<feature type="signal peptide" evidence="1">
    <location>
        <begin position="1"/>
        <end position="19"/>
    </location>
</feature>
<gene>
    <name evidence="2" type="ORF">B0T19DRAFT_445058</name>
</gene>
<feature type="chain" id="PRO_5042229207" evidence="1">
    <location>
        <begin position="20"/>
        <end position="350"/>
    </location>
</feature>
<organism evidence="2 3">
    <name type="scientific">Cercophora scortea</name>
    <dbReference type="NCBI Taxonomy" id="314031"/>
    <lineage>
        <taxon>Eukaryota</taxon>
        <taxon>Fungi</taxon>
        <taxon>Dikarya</taxon>
        <taxon>Ascomycota</taxon>
        <taxon>Pezizomycotina</taxon>
        <taxon>Sordariomycetes</taxon>
        <taxon>Sordariomycetidae</taxon>
        <taxon>Sordariales</taxon>
        <taxon>Lasiosphaeriaceae</taxon>
        <taxon>Cercophora</taxon>
    </lineage>
</organism>
<dbReference type="Proteomes" id="UP001286456">
    <property type="component" value="Unassembled WGS sequence"/>
</dbReference>
<evidence type="ECO:0000256" key="1">
    <source>
        <dbReference type="SAM" id="SignalP"/>
    </source>
</evidence>
<evidence type="ECO:0000313" key="2">
    <source>
        <dbReference type="EMBL" id="KAK3321286.1"/>
    </source>
</evidence>
<reference evidence="2" key="1">
    <citation type="journal article" date="2023" name="Mol. Phylogenet. Evol.">
        <title>Genome-scale phylogeny and comparative genomics of the fungal order Sordariales.</title>
        <authorList>
            <person name="Hensen N."/>
            <person name="Bonometti L."/>
            <person name="Westerberg I."/>
            <person name="Brannstrom I.O."/>
            <person name="Guillou S."/>
            <person name="Cros-Aarteil S."/>
            <person name="Calhoun S."/>
            <person name="Haridas S."/>
            <person name="Kuo A."/>
            <person name="Mondo S."/>
            <person name="Pangilinan J."/>
            <person name="Riley R."/>
            <person name="LaButti K."/>
            <person name="Andreopoulos B."/>
            <person name="Lipzen A."/>
            <person name="Chen C."/>
            <person name="Yan M."/>
            <person name="Daum C."/>
            <person name="Ng V."/>
            <person name="Clum A."/>
            <person name="Steindorff A."/>
            <person name="Ohm R.A."/>
            <person name="Martin F."/>
            <person name="Silar P."/>
            <person name="Natvig D.O."/>
            <person name="Lalanne C."/>
            <person name="Gautier V."/>
            <person name="Ament-Velasquez S.L."/>
            <person name="Kruys A."/>
            <person name="Hutchinson M.I."/>
            <person name="Powell A.J."/>
            <person name="Barry K."/>
            <person name="Miller A.N."/>
            <person name="Grigoriev I.V."/>
            <person name="Debuchy R."/>
            <person name="Gladieux P."/>
            <person name="Hiltunen Thoren M."/>
            <person name="Johannesson H."/>
        </authorList>
    </citation>
    <scope>NUCLEOTIDE SEQUENCE</scope>
    <source>
        <strain evidence="2">SMH4131-1</strain>
    </source>
</reference>
<dbReference type="AlphaFoldDB" id="A0AAE0M6I9"/>
<evidence type="ECO:0000313" key="3">
    <source>
        <dbReference type="Proteomes" id="UP001286456"/>
    </source>
</evidence>
<keyword evidence="1" id="KW-0732">Signal</keyword>
<sequence>MKSWTLCIGAGILAGVANAGSCGPCGSPKCLAAVTGADPAVGEAFCSSWLSLAPATTTITETAVETATSTLVEIETALTTLTLTTATTTLTGGLVTTVYQKRAPTPVPSSSPADPVDAIVSQCKSKDSRISKACSCFLSTATTSTVTVTVAETAVSTAVVEASSTTTETVTTQVVATTSVAPPAVTIPANPILNGGFETTTANIDPWTNSVATTGGRVEIINGVNPCMSGGTYCAGGRVVVRVYPPTSGSIKYTAISEIFNAKPSTTYAASFLYRCLNFDTASAIQVWYAGALVGTALCPSGSSAAFNRATGIRFTTGPTGSGEIQIRFLNPTSQQYLYYYADDFQAAAV</sequence>
<comment type="caution">
    <text evidence="2">The sequence shown here is derived from an EMBL/GenBank/DDBJ whole genome shotgun (WGS) entry which is preliminary data.</text>
</comment>
<dbReference type="EMBL" id="JAUEPO010000005">
    <property type="protein sequence ID" value="KAK3321286.1"/>
    <property type="molecule type" value="Genomic_DNA"/>
</dbReference>
<reference evidence="2" key="2">
    <citation type="submission" date="2023-06" db="EMBL/GenBank/DDBJ databases">
        <authorList>
            <consortium name="Lawrence Berkeley National Laboratory"/>
            <person name="Haridas S."/>
            <person name="Hensen N."/>
            <person name="Bonometti L."/>
            <person name="Westerberg I."/>
            <person name="Brannstrom I.O."/>
            <person name="Guillou S."/>
            <person name="Cros-Aarteil S."/>
            <person name="Calhoun S."/>
            <person name="Kuo A."/>
            <person name="Mondo S."/>
            <person name="Pangilinan J."/>
            <person name="Riley R."/>
            <person name="Labutti K."/>
            <person name="Andreopoulos B."/>
            <person name="Lipzen A."/>
            <person name="Chen C."/>
            <person name="Yanf M."/>
            <person name="Daum C."/>
            <person name="Ng V."/>
            <person name="Clum A."/>
            <person name="Steindorff A."/>
            <person name="Ohm R."/>
            <person name="Martin F."/>
            <person name="Silar P."/>
            <person name="Natvig D."/>
            <person name="Lalanne C."/>
            <person name="Gautier V."/>
            <person name="Ament-Velasquez S.L."/>
            <person name="Kruys A."/>
            <person name="Hutchinson M.I."/>
            <person name="Powell A.J."/>
            <person name="Barry K."/>
            <person name="Miller A.N."/>
            <person name="Grigoriev I.V."/>
            <person name="Debuchy R."/>
            <person name="Gladieux P."/>
            <person name="Thoren M.H."/>
            <person name="Johannesson H."/>
        </authorList>
    </citation>
    <scope>NUCLEOTIDE SEQUENCE</scope>
    <source>
        <strain evidence="2">SMH4131-1</strain>
    </source>
</reference>